<dbReference type="SUPFAM" id="SSF53474">
    <property type="entry name" value="alpha/beta-Hydrolases"/>
    <property type="match status" value="1"/>
</dbReference>
<dbReference type="AlphaFoldDB" id="A0A916DQR8"/>
<sequence length="414" mass="45067">MNYLLILFLFLLTTPTKAQTPHSTCNNTRYLTEVFAAVDTTFNILYGVNTTHAGNTDSLYMDVYQPVGDTASNRPLIILAFGGSFVLGERTDMAPLCHYYAQHGYVAATIDYRLFDGLFVPFPDSTVFADVVMKALGDMKASIRHFRADAATANLYRIDTNLIFVGGGSAGAIMALHAAYLDTTDTIPPHIQVAINNNGGHEGNTSANTQYSSTVQGVINFSGALGNAAWIDAGDVPVFSVHDDNDNIVPYGQGYGTIAGFPISYLEGSQVIADTATALGIPNVLITIPNSNSHVSYVDDPLWQDSVFTGTLLFLHEIICPLIASEAPISFSERTVNVYPNPVVTNVVIEVDDPSTAYDLTMYDNLGQIIYHQEAIRASHFVLNRQKIAAGVYYLELKFEDHKATPITTKVILR</sequence>
<dbReference type="RefSeq" id="WP_264791568.1">
    <property type="nucleotide sequence ID" value="NZ_AP026867.1"/>
</dbReference>
<dbReference type="Proteomes" id="UP001060919">
    <property type="component" value="Chromosome"/>
</dbReference>
<proteinExistence type="predicted"/>
<feature type="domain" description="Secretion system C-terminal sorting" evidence="3">
    <location>
        <begin position="338"/>
        <end position="404"/>
    </location>
</feature>
<dbReference type="NCBIfam" id="TIGR04183">
    <property type="entry name" value="Por_Secre_tail"/>
    <property type="match status" value="1"/>
</dbReference>
<keyword evidence="2" id="KW-0732">Signal</keyword>
<reference evidence="5" key="1">
    <citation type="submission" date="2022-09" db="EMBL/GenBank/DDBJ databases">
        <title>Aureispira anguillicida sp. nov., isolated from Leptocephalus of Japanese eel Anguilla japonica.</title>
        <authorList>
            <person name="Yuasa K."/>
            <person name="Mekata T."/>
            <person name="Ikunari K."/>
        </authorList>
    </citation>
    <scope>NUCLEOTIDE SEQUENCE</scope>
    <source>
        <strain evidence="5">EL160426</strain>
    </source>
</reference>
<dbReference type="InterPro" id="IPR049492">
    <property type="entry name" value="BD-FAE-like_dom"/>
</dbReference>
<name>A0A916DQR8_9BACT</name>
<evidence type="ECO:0000313" key="5">
    <source>
        <dbReference type="EMBL" id="BDS10240.1"/>
    </source>
</evidence>
<evidence type="ECO:0000259" key="3">
    <source>
        <dbReference type="Pfam" id="PF18962"/>
    </source>
</evidence>
<gene>
    <name evidence="5" type="ORF">AsAng_0009480</name>
</gene>
<dbReference type="Pfam" id="PF20434">
    <property type="entry name" value="BD-FAE"/>
    <property type="match status" value="1"/>
</dbReference>
<dbReference type="Pfam" id="PF18962">
    <property type="entry name" value="Por_Secre_tail"/>
    <property type="match status" value="1"/>
</dbReference>
<keyword evidence="1" id="KW-0378">Hydrolase</keyword>
<dbReference type="InterPro" id="IPR026444">
    <property type="entry name" value="Secre_tail"/>
</dbReference>
<feature type="chain" id="PRO_5037248975" evidence="2">
    <location>
        <begin position="19"/>
        <end position="414"/>
    </location>
</feature>
<dbReference type="Gene3D" id="3.40.50.1820">
    <property type="entry name" value="alpha/beta hydrolase"/>
    <property type="match status" value="1"/>
</dbReference>
<dbReference type="KEGG" id="aup:AsAng_0009480"/>
<accession>A0A916DQR8</accession>
<dbReference type="InterPro" id="IPR050300">
    <property type="entry name" value="GDXG_lipolytic_enzyme"/>
</dbReference>
<dbReference type="PANTHER" id="PTHR48081">
    <property type="entry name" value="AB HYDROLASE SUPERFAMILY PROTEIN C4A8.06C"/>
    <property type="match status" value="1"/>
</dbReference>
<evidence type="ECO:0000259" key="4">
    <source>
        <dbReference type="Pfam" id="PF20434"/>
    </source>
</evidence>
<dbReference type="GO" id="GO:0016787">
    <property type="term" value="F:hydrolase activity"/>
    <property type="evidence" value="ECO:0007669"/>
    <property type="project" value="UniProtKB-KW"/>
</dbReference>
<feature type="domain" description="BD-FAE-like" evidence="4">
    <location>
        <begin position="61"/>
        <end position="223"/>
    </location>
</feature>
<keyword evidence="6" id="KW-1185">Reference proteome</keyword>
<feature type="signal peptide" evidence="2">
    <location>
        <begin position="1"/>
        <end position="18"/>
    </location>
</feature>
<dbReference type="InterPro" id="IPR029058">
    <property type="entry name" value="AB_hydrolase_fold"/>
</dbReference>
<evidence type="ECO:0000256" key="2">
    <source>
        <dbReference type="SAM" id="SignalP"/>
    </source>
</evidence>
<organism evidence="5 6">
    <name type="scientific">Aureispira anguillae</name>
    <dbReference type="NCBI Taxonomy" id="2864201"/>
    <lineage>
        <taxon>Bacteria</taxon>
        <taxon>Pseudomonadati</taxon>
        <taxon>Bacteroidota</taxon>
        <taxon>Saprospiria</taxon>
        <taxon>Saprospirales</taxon>
        <taxon>Saprospiraceae</taxon>
        <taxon>Aureispira</taxon>
    </lineage>
</organism>
<dbReference type="EMBL" id="AP026867">
    <property type="protein sequence ID" value="BDS10240.1"/>
    <property type="molecule type" value="Genomic_DNA"/>
</dbReference>
<evidence type="ECO:0000313" key="6">
    <source>
        <dbReference type="Proteomes" id="UP001060919"/>
    </source>
</evidence>
<protein>
    <submittedName>
        <fullName evidence="5">T9SS type A sorting domain-containing protein</fullName>
    </submittedName>
</protein>
<evidence type="ECO:0000256" key="1">
    <source>
        <dbReference type="ARBA" id="ARBA00022801"/>
    </source>
</evidence>